<name>A0A918A752_9ACTN</name>
<comment type="caution">
    <text evidence="2">The sequence shown here is derived from an EMBL/GenBank/DDBJ whole genome shotgun (WGS) entry which is preliminary data.</text>
</comment>
<dbReference type="Proteomes" id="UP000660745">
    <property type="component" value="Unassembled WGS sequence"/>
</dbReference>
<dbReference type="AlphaFoldDB" id="A0A918A752"/>
<proteinExistence type="predicted"/>
<feature type="region of interest" description="Disordered" evidence="1">
    <location>
        <begin position="35"/>
        <end position="54"/>
    </location>
</feature>
<reference evidence="2" key="1">
    <citation type="journal article" date="2014" name="Int. J. Syst. Evol. Microbiol.">
        <title>Complete genome sequence of Corynebacterium casei LMG S-19264T (=DSM 44701T), isolated from a smear-ripened cheese.</title>
        <authorList>
            <consortium name="US DOE Joint Genome Institute (JGI-PGF)"/>
            <person name="Walter F."/>
            <person name="Albersmeier A."/>
            <person name="Kalinowski J."/>
            <person name="Ruckert C."/>
        </authorList>
    </citation>
    <scope>NUCLEOTIDE SEQUENCE</scope>
    <source>
        <strain evidence="2">CGMCC 4.7430</strain>
    </source>
</reference>
<evidence type="ECO:0000313" key="3">
    <source>
        <dbReference type="Proteomes" id="UP000660745"/>
    </source>
</evidence>
<dbReference type="EMBL" id="BMNK01000004">
    <property type="protein sequence ID" value="GGP06797.1"/>
    <property type="molecule type" value="Genomic_DNA"/>
</dbReference>
<organism evidence="2 3">
    <name type="scientific">Nonomuraea glycinis</name>
    <dbReference type="NCBI Taxonomy" id="2047744"/>
    <lineage>
        <taxon>Bacteria</taxon>
        <taxon>Bacillati</taxon>
        <taxon>Actinomycetota</taxon>
        <taxon>Actinomycetes</taxon>
        <taxon>Streptosporangiales</taxon>
        <taxon>Streptosporangiaceae</taxon>
        <taxon>Nonomuraea</taxon>
    </lineage>
</organism>
<reference evidence="2" key="2">
    <citation type="submission" date="2020-09" db="EMBL/GenBank/DDBJ databases">
        <authorList>
            <person name="Sun Q."/>
            <person name="Zhou Y."/>
        </authorList>
    </citation>
    <scope>NUCLEOTIDE SEQUENCE</scope>
    <source>
        <strain evidence="2">CGMCC 4.7430</strain>
    </source>
</reference>
<evidence type="ECO:0000313" key="2">
    <source>
        <dbReference type="EMBL" id="GGP06797.1"/>
    </source>
</evidence>
<gene>
    <name evidence="2" type="ORF">GCM10012278_32220</name>
</gene>
<dbReference type="RefSeq" id="WP_189139370.1">
    <property type="nucleotide sequence ID" value="NZ_BMNK01000004.1"/>
</dbReference>
<evidence type="ECO:0000256" key="1">
    <source>
        <dbReference type="SAM" id="MobiDB-lite"/>
    </source>
</evidence>
<protein>
    <submittedName>
        <fullName evidence="2">Uncharacterized protein</fullName>
    </submittedName>
</protein>
<keyword evidence="3" id="KW-1185">Reference proteome</keyword>
<accession>A0A918A752</accession>
<sequence>MSVIAEIITFFTEEDDVKDLYGVFDIGVDEEELRGEPSPWAVIPPGPEERANGGPNAVMLQRSWEAASYVRYELWDGEPSADHSWGHAWIGEVYLSTGRISAMSMVPGFTHHHTVFDLGRRATTWRLRVQWKFLDNDREPLFPRYIYQVDLFTLQFWPPPS</sequence>